<organism evidence="14 15">
    <name type="scientific">Limimonas halophila</name>
    <dbReference type="NCBI Taxonomy" id="1082479"/>
    <lineage>
        <taxon>Bacteria</taxon>
        <taxon>Pseudomonadati</taxon>
        <taxon>Pseudomonadota</taxon>
        <taxon>Alphaproteobacteria</taxon>
        <taxon>Rhodospirillales</taxon>
        <taxon>Rhodovibrionaceae</taxon>
        <taxon>Limimonas</taxon>
    </lineage>
</organism>
<evidence type="ECO:0000256" key="10">
    <source>
        <dbReference type="ARBA" id="ARBA00029409"/>
    </source>
</evidence>
<protein>
    <recommendedName>
        <fullName evidence="4">2-amino-4-hydroxy-6-hydroxymethyldihydropteridine pyrophosphokinase</fullName>
        <ecNumber evidence="3">2.7.6.3</ecNumber>
    </recommendedName>
    <alternativeName>
        <fullName evidence="11">6-hydroxymethyl-7,8-dihydropterin pyrophosphokinase</fullName>
    </alternativeName>
    <alternativeName>
        <fullName evidence="12">7,8-dihydro-6-hydroxymethylpterin-pyrophosphokinase</fullName>
    </alternativeName>
</protein>
<comment type="function">
    <text evidence="10">Catalyzes the transfer of pyrophosphate from adenosine triphosphate (ATP) to 6-hydroxymethyl-7,8-dihydropterin, an enzymatic step in folate biosynthesis pathway.</text>
</comment>
<accession>A0A1G7P250</accession>
<dbReference type="EMBL" id="FNCE01000002">
    <property type="protein sequence ID" value="SDF80304.1"/>
    <property type="molecule type" value="Genomic_DNA"/>
</dbReference>
<evidence type="ECO:0000313" key="14">
    <source>
        <dbReference type="EMBL" id="SDF80304.1"/>
    </source>
</evidence>
<dbReference type="GO" id="GO:0005524">
    <property type="term" value="F:ATP binding"/>
    <property type="evidence" value="ECO:0007669"/>
    <property type="project" value="UniProtKB-KW"/>
</dbReference>
<keyword evidence="7 14" id="KW-0418">Kinase</keyword>
<keyword evidence="9" id="KW-0289">Folate biosynthesis</keyword>
<evidence type="ECO:0000259" key="13">
    <source>
        <dbReference type="Pfam" id="PF01288"/>
    </source>
</evidence>
<dbReference type="GO" id="GO:0003848">
    <property type="term" value="F:2-amino-4-hydroxy-6-hydroxymethyldihydropteridine diphosphokinase activity"/>
    <property type="evidence" value="ECO:0007669"/>
    <property type="project" value="UniProtKB-EC"/>
</dbReference>
<dbReference type="OrthoDB" id="9808041at2"/>
<evidence type="ECO:0000313" key="15">
    <source>
        <dbReference type="Proteomes" id="UP000199415"/>
    </source>
</evidence>
<comment type="pathway">
    <text evidence="1">Cofactor biosynthesis; tetrahydrofolate biosynthesis; 2-amino-4-hydroxy-6-hydroxymethyl-7,8-dihydropteridine diphosphate from 7,8-dihydroneopterin triphosphate: step 4/4.</text>
</comment>
<dbReference type="InterPro" id="IPR035907">
    <property type="entry name" value="Hppk_sf"/>
</dbReference>
<evidence type="ECO:0000256" key="12">
    <source>
        <dbReference type="ARBA" id="ARBA00033413"/>
    </source>
</evidence>
<dbReference type="Pfam" id="PF01288">
    <property type="entry name" value="HPPK"/>
    <property type="match status" value="1"/>
</dbReference>
<dbReference type="InterPro" id="IPR000550">
    <property type="entry name" value="Hppk"/>
</dbReference>
<dbReference type="STRING" id="1082479.SAMN05216241_102403"/>
<proteinExistence type="inferred from homology"/>
<evidence type="ECO:0000256" key="4">
    <source>
        <dbReference type="ARBA" id="ARBA00016218"/>
    </source>
</evidence>
<keyword evidence="5" id="KW-0808">Transferase</keyword>
<dbReference type="EC" id="2.7.6.3" evidence="3"/>
<reference evidence="14 15" key="1">
    <citation type="submission" date="2016-10" db="EMBL/GenBank/DDBJ databases">
        <authorList>
            <person name="de Groot N.N."/>
        </authorList>
    </citation>
    <scope>NUCLEOTIDE SEQUENCE [LARGE SCALE GENOMIC DNA]</scope>
    <source>
        <strain evidence="14 15">DSM 25584</strain>
    </source>
</reference>
<dbReference type="GO" id="GO:0046656">
    <property type="term" value="P:folic acid biosynthetic process"/>
    <property type="evidence" value="ECO:0007669"/>
    <property type="project" value="UniProtKB-KW"/>
</dbReference>
<sequence length="171" mass="18342">MVVIGLGANLPSAHGGPRDTLMVALDRLARRGLPVGARSRWYRSAPVPPSGQPWFVNGVAQLDTAWPAGEVLRALHAVEAELGRVRSDTERWPPRAVDLDLLDHDGAVTAEDDWPCLPHPRLHERAFVLAPLAELAPEWRHPVGGGTAAELLACLPGDQICEPDEAGALDA</sequence>
<evidence type="ECO:0000256" key="8">
    <source>
        <dbReference type="ARBA" id="ARBA00022840"/>
    </source>
</evidence>
<dbReference type="RefSeq" id="WP_090019014.1">
    <property type="nucleotide sequence ID" value="NZ_FNCE01000002.1"/>
</dbReference>
<keyword evidence="6" id="KW-0547">Nucleotide-binding</keyword>
<evidence type="ECO:0000256" key="1">
    <source>
        <dbReference type="ARBA" id="ARBA00005051"/>
    </source>
</evidence>
<evidence type="ECO:0000256" key="11">
    <source>
        <dbReference type="ARBA" id="ARBA00029766"/>
    </source>
</evidence>
<dbReference type="Proteomes" id="UP000199415">
    <property type="component" value="Unassembled WGS sequence"/>
</dbReference>
<dbReference type="NCBIfam" id="TIGR01498">
    <property type="entry name" value="folK"/>
    <property type="match status" value="1"/>
</dbReference>
<evidence type="ECO:0000256" key="3">
    <source>
        <dbReference type="ARBA" id="ARBA00013253"/>
    </source>
</evidence>
<evidence type="ECO:0000256" key="7">
    <source>
        <dbReference type="ARBA" id="ARBA00022777"/>
    </source>
</evidence>
<dbReference type="GO" id="GO:0046654">
    <property type="term" value="P:tetrahydrofolate biosynthetic process"/>
    <property type="evidence" value="ECO:0007669"/>
    <property type="project" value="UniProtKB-UniPathway"/>
</dbReference>
<name>A0A1G7P250_9PROT</name>
<keyword evidence="15" id="KW-1185">Reference proteome</keyword>
<dbReference type="Gene3D" id="3.30.70.560">
    <property type="entry name" value="7,8-Dihydro-6-hydroxymethylpterin-pyrophosphokinase HPPK"/>
    <property type="match status" value="1"/>
</dbReference>
<dbReference type="GO" id="GO:0016301">
    <property type="term" value="F:kinase activity"/>
    <property type="evidence" value="ECO:0007669"/>
    <property type="project" value="UniProtKB-KW"/>
</dbReference>
<dbReference type="SUPFAM" id="SSF55083">
    <property type="entry name" value="6-hydroxymethyl-7,8-dihydropterin pyrophosphokinase, HPPK"/>
    <property type="match status" value="1"/>
</dbReference>
<gene>
    <name evidence="14" type="ORF">SAMN05216241_102403</name>
</gene>
<evidence type="ECO:0000256" key="9">
    <source>
        <dbReference type="ARBA" id="ARBA00022909"/>
    </source>
</evidence>
<dbReference type="PANTHER" id="PTHR43071:SF1">
    <property type="entry name" value="2-AMINO-4-HYDROXY-6-HYDROXYMETHYLDIHYDROPTERIDINE PYROPHOSPHOKINASE"/>
    <property type="match status" value="1"/>
</dbReference>
<dbReference type="PANTHER" id="PTHR43071">
    <property type="entry name" value="2-AMINO-4-HYDROXY-6-HYDROXYMETHYLDIHYDROPTERIDINE PYROPHOSPHOKINASE"/>
    <property type="match status" value="1"/>
</dbReference>
<evidence type="ECO:0000256" key="2">
    <source>
        <dbReference type="ARBA" id="ARBA00005810"/>
    </source>
</evidence>
<comment type="similarity">
    <text evidence="2">Belongs to the HPPK family.</text>
</comment>
<dbReference type="CDD" id="cd00483">
    <property type="entry name" value="HPPK"/>
    <property type="match status" value="1"/>
</dbReference>
<evidence type="ECO:0000256" key="6">
    <source>
        <dbReference type="ARBA" id="ARBA00022741"/>
    </source>
</evidence>
<dbReference type="UniPathway" id="UPA00077">
    <property type="reaction ID" value="UER00155"/>
</dbReference>
<evidence type="ECO:0000256" key="5">
    <source>
        <dbReference type="ARBA" id="ARBA00022679"/>
    </source>
</evidence>
<dbReference type="AlphaFoldDB" id="A0A1G7P250"/>
<keyword evidence="8" id="KW-0067">ATP-binding</keyword>
<feature type="domain" description="7,8-dihydro-6-hydroxymethylpterin-pyrophosphokinase" evidence="13">
    <location>
        <begin position="3"/>
        <end position="137"/>
    </location>
</feature>